<accession>A0A7W8NE30</accession>
<reference evidence="1 2" key="1">
    <citation type="submission" date="2020-08" db="EMBL/GenBank/DDBJ databases">
        <title>Genomic Encyclopedia of Type Strains, Phase IV (KMG-IV): sequencing the most valuable type-strain genomes for metagenomic binning, comparative biology and taxonomic classification.</title>
        <authorList>
            <person name="Goeker M."/>
        </authorList>
    </citation>
    <scope>NUCLEOTIDE SEQUENCE [LARGE SCALE GENOMIC DNA]</scope>
    <source>
        <strain evidence="1 2">DSM 27939</strain>
    </source>
</reference>
<evidence type="ECO:0000313" key="1">
    <source>
        <dbReference type="EMBL" id="MBB5361378.1"/>
    </source>
</evidence>
<dbReference type="Proteomes" id="UP000552709">
    <property type="component" value="Unassembled WGS sequence"/>
</dbReference>
<evidence type="ECO:0000313" key="2">
    <source>
        <dbReference type="Proteomes" id="UP000552709"/>
    </source>
</evidence>
<sequence>MKRLNWAAEGPRLTVAEANACRNEWIAGMEYLPADHPAYIARLHLIRTHERLRIAAIEGRK</sequence>
<organism evidence="1 2">
    <name type="scientific">Deinococcus humi</name>
    <dbReference type="NCBI Taxonomy" id="662880"/>
    <lineage>
        <taxon>Bacteria</taxon>
        <taxon>Thermotogati</taxon>
        <taxon>Deinococcota</taxon>
        <taxon>Deinococci</taxon>
        <taxon>Deinococcales</taxon>
        <taxon>Deinococcaceae</taxon>
        <taxon>Deinococcus</taxon>
    </lineage>
</organism>
<keyword evidence="2" id="KW-1185">Reference proteome</keyword>
<dbReference type="AlphaFoldDB" id="A0A7W8NE30"/>
<dbReference type="EMBL" id="JACHFL010000001">
    <property type="protein sequence ID" value="MBB5361378.1"/>
    <property type="molecule type" value="Genomic_DNA"/>
</dbReference>
<comment type="caution">
    <text evidence="1">The sequence shown here is derived from an EMBL/GenBank/DDBJ whole genome shotgun (WGS) entry which is preliminary data.</text>
</comment>
<gene>
    <name evidence="1" type="ORF">HNQ08_000449</name>
</gene>
<proteinExistence type="predicted"/>
<name>A0A7W8NE30_9DEIO</name>
<dbReference type="RefSeq" id="WP_184127460.1">
    <property type="nucleotide sequence ID" value="NZ_JACHFL010000001.1"/>
</dbReference>
<protein>
    <submittedName>
        <fullName evidence="1">Uncharacterized protein</fullName>
    </submittedName>
</protein>